<dbReference type="Pfam" id="PF11887">
    <property type="entry name" value="Mce4_CUP1"/>
    <property type="match status" value="1"/>
</dbReference>
<dbReference type="InterPro" id="IPR024516">
    <property type="entry name" value="Mce_C"/>
</dbReference>
<reference evidence="4" key="1">
    <citation type="submission" date="2022-06" db="EMBL/GenBank/DDBJ databases">
        <title>Genomic Encyclopedia of Archaeal and Bacterial Type Strains, Phase II (KMG-II): from individual species to whole genera.</title>
        <authorList>
            <person name="Goeker M."/>
        </authorList>
    </citation>
    <scope>NUCLEOTIDE SEQUENCE</scope>
    <source>
        <strain evidence="4">DSM 43935</strain>
    </source>
</reference>
<dbReference type="InterPro" id="IPR003399">
    <property type="entry name" value="Mce/MlaD"/>
</dbReference>
<dbReference type="Proteomes" id="UP001206128">
    <property type="component" value="Unassembled WGS sequence"/>
</dbReference>
<sequence length="348" mass="36670">MSSPGQAAGRGVLAPLVKLTAFVVVTVLATAVLALTIANTAVRDARTYRAVFSDVTALAEGDDVRMSGVRIGQVERLRLLAHDQVSVEFSVDGDRWLSASVSATIRYRNLVGQRYIALEQGEPGPVNAVLPPGGVIPLERTRPALDLTVLFNGFRPLFQALSPDDVNTLSHEIIQVLQGEGGTVDSLLAHTASLTTTLAGKDQVIGEVIDNLNTVLDTVNSRGDQLSTLVTTVQQLVSGLAADHEPIGNAISGLAALTDSTAGLLEQGRQPLKDDIAALGAVSRTLADNQPVLDEFLRRLPVKLDALGRVVSYGSWFNYFLCSASTDAPTPPGGPPVGIPVTETRCHG</sequence>
<dbReference type="Pfam" id="PF02470">
    <property type="entry name" value="MlaD"/>
    <property type="match status" value="1"/>
</dbReference>
<feature type="domain" description="Mammalian cell entry C-terminal" evidence="3">
    <location>
        <begin position="129"/>
        <end position="306"/>
    </location>
</feature>
<dbReference type="EMBL" id="JAMTCK010000018">
    <property type="protein sequence ID" value="MCP2169311.1"/>
    <property type="molecule type" value="Genomic_DNA"/>
</dbReference>
<evidence type="ECO:0000259" key="2">
    <source>
        <dbReference type="Pfam" id="PF02470"/>
    </source>
</evidence>
<dbReference type="AlphaFoldDB" id="A0AAE3KII7"/>
<evidence type="ECO:0000313" key="5">
    <source>
        <dbReference type="Proteomes" id="UP001206128"/>
    </source>
</evidence>
<keyword evidence="1" id="KW-0472">Membrane</keyword>
<dbReference type="PANTHER" id="PTHR33371">
    <property type="entry name" value="INTERMEMBRANE PHOSPHOLIPID TRANSPORT SYSTEM BINDING PROTEIN MLAD-RELATED"/>
    <property type="match status" value="1"/>
</dbReference>
<keyword evidence="5" id="KW-1185">Reference proteome</keyword>
<organism evidence="4 5">
    <name type="scientific">Goodfellowiella coeruleoviolacea</name>
    <dbReference type="NCBI Taxonomy" id="334858"/>
    <lineage>
        <taxon>Bacteria</taxon>
        <taxon>Bacillati</taxon>
        <taxon>Actinomycetota</taxon>
        <taxon>Actinomycetes</taxon>
        <taxon>Pseudonocardiales</taxon>
        <taxon>Pseudonocardiaceae</taxon>
        <taxon>Goodfellowiella</taxon>
    </lineage>
</organism>
<dbReference type="GO" id="GO:0005576">
    <property type="term" value="C:extracellular region"/>
    <property type="evidence" value="ECO:0007669"/>
    <property type="project" value="TreeGrafter"/>
</dbReference>
<dbReference type="RefSeq" id="WP_253778015.1">
    <property type="nucleotide sequence ID" value="NZ_JAMTCK010000018.1"/>
</dbReference>
<keyword evidence="1" id="KW-1133">Transmembrane helix</keyword>
<feature type="transmembrane region" description="Helical" evidence="1">
    <location>
        <begin position="20"/>
        <end position="42"/>
    </location>
</feature>
<dbReference type="InterPro" id="IPR052336">
    <property type="entry name" value="MlaD_Phospholipid_Transporter"/>
</dbReference>
<evidence type="ECO:0000259" key="3">
    <source>
        <dbReference type="Pfam" id="PF11887"/>
    </source>
</evidence>
<feature type="domain" description="Mce/MlaD" evidence="2">
    <location>
        <begin position="46"/>
        <end position="121"/>
    </location>
</feature>
<dbReference type="InterPro" id="IPR005693">
    <property type="entry name" value="Mce"/>
</dbReference>
<dbReference type="GO" id="GO:0051701">
    <property type="term" value="P:biological process involved in interaction with host"/>
    <property type="evidence" value="ECO:0007669"/>
    <property type="project" value="TreeGrafter"/>
</dbReference>
<dbReference type="PANTHER" id="PTHR33371:SF17">
    <property type="entry name" value="MCE-FAMILY PROTEIN MCE1B"/>
    <property type="match status" value="1"/>
</dbReference>
<accession>A0AAE3KII7</accession>
<name>A0AAE3KII7_9PSEU</name>
<gene>
    <name evidence="4" type="ORF">LX83_006196</name>
</gene>
<protein>
    <submittedName>
        <fullName evidence="4">Phospholipid/cholesterol/gamma-HCH transport system substrate-binding protein</fullName>
    </submittedName>
</protein>
<dbReference type="NCBIfam" id="TIGR00996">
    <property type="entry name" value="Mtu_fam_mce"/>
    <property type="match status" value="1"/>
</dbReference>
<evidence type="ECO:0000256" key="1">
    <source>
        <dbReference type="SAM" id="Phobius"/>
    </source>
</evidence>
<keyword evidence="1" id="KW-0812">Transmembrane</keyword>
<comment type="caution">
    <text evidence="4">The sequence shown here is derived from an EMBL/GenBank/DDBJ whole genome shotgun (WGS) entry which is preliminary data.</text>
</comment>
<evidence type="ECO:0000313" key="4">
    <source>
        <dbReference type="EMBL" id="MCP2169311.1"/>
    </source>
</evidence>
<proteinExistence type="predicted"/>